<keyword evidence="2" id="KW-0472">Membrane</keyword>
<organism evidence="3 4">
    <name type="scientific">Trapa natans</name>
    <name type="common">Water chestnut</name>
    <dbReference type="NCBI Taxonomy" id="22666"/>
    <lineage>
        <taxon>Eukaryota</taxon>
        <taxon>Viridiplantae</taxon>
        <taxon>Streptophyta</taxon>
        <taxon>Embryophyta</taxon>
        <taxon>Tracheophyta</taxon>
        <taxon>Spermatophyta</taxon>
        <taxon>Magnoliopsida</taxon>
        <taxon>eudicotyledons</taxon>
        <taxon>Gunneridae</taxon>
        <taxon>Pentapetalae</taxon>
        <taxon>rosids</taxon>
        <taxon>malvids</taxon>
        <taxon>Myrtales</taxon>
        <taxon>Lythraceae</taxon>
        <taxon>Trapa</taxon>
    </lineage>
</organism>
<gene>
    <name evidence="3" type="ORF">SAY86_017702</name>
</gene>
<reference evidence="3 4" key="1">
    <citation type="journal article" date="2023" name="Hortic Res">
        <title>Pangenome of water caltrop reveals structural variations and asymmetric subgenome divergence after allopolyploidization.</title>
        <authorList>
            <person name="Zhang X."/>
            <person name="Chen Y."/>
            <person name="Wang L."/>
            <person name="Yuan Y."/>
            <person name="Fang M."/>
            <person name="Shi L."/>
            <person name="Lu R."/>
            <person name="Comes H.P."/>
            <person name="Ma Y."/>
            <person name="Chen Y."/>
            <person name="Huang G."/>
            <person name="Zhou Y."/>
            <person name="Zheng Z."/>
            <person name="Qiu Y."/>
        </authorList>
    </citation>
    <scope>NUCLEOTIDE SEQUENCE [LARGE SCALE GENOMIC DNA]</scope>
    <source>
        <strain evidence="3">F231</strain>
    </source>
</reference>
<dbReference type="Proteomes" id="UP001346149">
    <property type="component" value="Unassembled WGS sequence"/>
</dbReference>
<protein>
    <submittedName>
        <fullName evidence="3">Uncharacterized protein</fullName>
    </submittedName>
</protein>
<evidence type="ECO:0000313" key="4">
    <source>
        <dbReference type="Proteomes" id="UP001346149"/>
    </source>
</evidence>
<evidence type="ECO:0000313" key="3">
    <source>
        <dbReference type="EMBL" id="KAK4790398.1"/>
    </source>
</evidence>
<keyword evidence="2" id="KW-0812">Transmembrane</keyword>
<evidence type="ECO:0000256" key="1">
    <source>
        <dbReference type="SAM" id="MobiDB-lite"/>
    </source>
</evidence>
<dbReference type="AlphaFoldDB" id="A0AAN7R926"/>
<evidence type="ECO:0000256" key="2">
    <source>
        <dbReference type="SAM" id="Phobius"/>
    </source>
</evidence>
<feature type="compositionally biased region" description="Polar residues" evidence="1">
    <location>
        <begin position="263"/>
        <end position="274"/>
    </location>
</feature>
<keyword evidence="2" id="KW-1133">Transmembrane helix</keyword>
<feature type="region of interest" description="Disordered" evidence="1">
    <location>
        <begin position="243"/>
        <end position="274"/>
    </location>
</feature>
<feature type="transmembrane region" description="Helical" evidence="2">
    <location>
        <begin position="6"/>
        <end position="30"/>
    </location>
</feature>
<sequence>MACFGSLGVGLSIIFGCLVLALGVKVYYLLWRKKKMAIIPSPEETADSTACYSLYAAKELLIQLTCWKKKKKPSLDHQQHCSGGDRILDSKDGEEDPELAVGEGSLTKQQQFAGDEESVELELMRLHNLAGPPKFLFTITEETREDMESHDGRSRKDSHARSLSDVILSLANTPLLTPLPSPTMKATLSLEGYSHIQLVDSYNNPLFESAGASGWRPSPSPPPKFKFLRDAEEKLYRRIKEEAESRLREARQRETTVPPPPSGSSQVLPLESYPTTLRTALDKNGAQT</sequence>
<dbReference type="PANTHER" id="PTHR34054:SF6">
    <property type="entry name" value="TRANSMEMBRANE PROTEIN"/>
    <property type="match status" value="1"/>
</dbReference>
<feature type="compositionally biased region" description="Basic and acidic residues" evidence="1">
    <location>
        <begin position="243"/>
        <end position="254"/>
    </location>
</feature>
<keyword evidence="4" id="KW-1185">Reference proteome</keyword>
<dbReference type="InterPro" id="IPR045884">
    <property type="entry name" value="At5g59350-like"/>
</dbReference>
<accession>A0AAN7R926</accession>
<feature type="region of interest" description="Disordered" evidence="1">
    <location>
        <begin position="74"/>
        <end position="103"/>
    </location>
</feature>
<dbReference type="PANTHER" id="PTHR34054">
    <property type="entry name" value="EXPRESSED PROTEIN"/>
    <property type="match status" value="1"/>
</dbReference>
<proteinExistence type="predicted"/>
<name>A0AAN7R926_TRANT</name>
<dbReference type="EMBL" id="JAXQNO010000010">
    <property type="protein sequence ID" value="KAK4790398.1"/>
    <property type="molecule type" value="Genomic_DNA"/>
</dbReference>
<comment type="caution">
    <text evidence="3">The sequence shown here is derived from an EMBL/GenBank/DDBJ whole genome shotgun (WGS) entry which is preliminary data.</text>
</comment>